<keyword evidence="10 12" id="KW-0472">Membrane</keyword>
<keyword evidence="2" id="KW-1003">Cell membrane</keyword>
<feature type="transmembrane region" description="Helical" evidence="12">
    <location>
        <begin position="539"/>
        <end position="565"/>
    </location>
</feature>
<dbReference type="GO" id="GO:0006508">
    <property type="term" value="P:proteolysis"/>
    <property type="evidence" value="ECO:0007669"/>
    <property type="project" value="UniProtKB-KW"/>
</dbReference>
<feature type="transmembrane region" description="Helical" evidence="12">
    <location>
        <begin position="492"/>
        <end position="519"/>
    </location>
</feature>
<keyword evidence="9" id="KW-0482">Metalloprotease</keyword>
<evidence type="ECO:0000256" key="2">
    <source>
        <dbReference type="ARBA" id="ARBA00022475"/>
    </source>
</evidence>
<name>A0A919D5X5_9ACTN</name>
<evidence type="ECO:0000256" key="12">
    <source>
        <dbReference type="SAM" id="Phobius"/>
    </source>
</evidence>
<evidence type="ECO:0000256" key="5">
    <source>
        <dbReference type="ARBA" id="ARBA00022723"/>
    </source>
</evidence>
<dbReference type="GO" id="GO:0004222">
    <property type="term" value="F:metalloendopeptidase activity"/>
    <property type="evidence" value="ECO:0007669"/>
    <property type="project" value="InterPro"/>
</dbReference>
<dbReference type="Gene3D" id="3.30.2010.10">
    <property type="entry name" value="Metalloproteases ('zincins'), catalytic domain"/>
    <property type="match status" value="1"/>
</dbReference>
<evidence type="ECO:0000256" key="11">
    <source>
        <dbReference type="SAM" id="MobiDB-lite"/>
    </source>
</evidence>
<feature type="transmembrane region" description="Helical" evidence="12">
    <location>
        <begin position="599"/>
        <end position="618"/>
    </location>
</feature>
<feature type="region of interest" description="Disordered" evidence="11">
    <location>
        <begin position="838"/>
        <end position="858"/>
    </location>
</feature>
<protein>
    <recommendedName>
        <fullName evidence="13">Peptidase M48 domain-containing protein</fullName>
    </recommendedName>
</protein>
<keyword evidence="4 12" id="KW-0812">Transmembrane</keyword>
<feature type="transmembrane region" description="Helical" evidence="12">
    <location>
        <begin position="716"/>
        <end position="745"/>
    </location>
</feature>
<feature type="transmembrane region" description="Helical" evidence="12">
    <location>
        <begin position="577"/>
        <end position="593"/>
    </location>
</feature>
<evidence type="ECO:0000256" key="9">
    <source>
        <dbReference type="ARBA" id="ARBA00023049"/>
    </source>
</evidence>
<organism evidence="14 15">
    <name type="scientific">Streptomyces alanosinicus</name>
    <dbReference type="NCBI Taxonomy" id="68171"/>
    <lineage>
        <taxon>Bacteria</taxon>
        <taxon>Bacillati</taxon>
        <taxon>Actinomycetota</taxon>
        <taxon>Actinomycetes</taxon>
        <taxon>Kitasatosporales</taxon>
        <taxon>Streptomycetaceae</taxon>
        <taxon>Streptomyces</taxon>
    </lineage>
</organism>
<keyword evidence="15" id="KW-1185">Reference proteome</keyword>
<keyword evidence="7" id="KW-0862">Zinc</keyword>
<evidence type="ECO:0000256" key="3">
    <source>
        <dbReference type="ARBA" id="ARBA00022670"/>
    </source>
</evidence>
<feature type="transmembrane region" description="Helical" evidence="12">
    <location>
        <begin position="94"/>
        <end position="114"/>
    </location>
</feature>
<dbReference type="AlphaFoldDB" id="A0A919D5X5"/>
<feature type="transmembrane region" description="Helical" evidence="12">
    <location>
        <begin position="801"/>
        <end position="822"/>
    </location>
</feature>
<evidence type="ECO:0000256" key="10">
    <source>
        <dbReference type="ARBA" id="ARBA00023136"/>
    </source>
</evidence>
<evidence type="ECO:0000256" key="1">
    <source>
        <dbReference type="ARBA" id="ARBA00001947"/>
    </source>
</evidence>
<comment type="cofactor">
    <cofactor evidence="1">
        <name>Zn(2+)</name>
        <dbReference type="ChEBI" id="CHEBI:29105"/>
    </cofactor>
</comment>
<feature type="transmembrane region" description="Helical" evidence="12">
    <location>
        <begin position="654"/>
        <end position="675"/>
    </location>
</feature>
<feature type="transmembrane region" description="Helical" evidence="12">
    <location>
        <begin position="260"/>
        <end position="281"/>
    </location>
</feature>
<sequence>MANHPAALRQRLPQTLISATTLRFVLLAAIASALMTSEVANMASIFFDHVSDAAEGAYQSCVTEQRRQVLENWQGGGDLSAASRDCVRPYSFEGWPLIGLVVWWIAIGLVVWWLPAWRIRRRRYEQIGRVVPASIASDGVLPDRADLFALLARIQLGTDVAVPVTYLLDPLDPRCSALAFGRPGHRCIVLSGGSETLFRRDPVAFRTVLLHELAHIHNRDLDIGFLTIVAWRVTMPLMVLSILSNPFIPVIRGTSTDSALVALSAAESVTLLALAVMAPLLRNSVLRSRELFADAQAELWGSGTTDMSATLAGYFPSSRRRRPEVLRVHPSPQRRRAVLHDSQLLRTTSGWDWCAVGAGAMILRRSILGAWPAGDVIGDQVGTAIAAVFITVALGMAAWQGTAQEGQPQLRGRRSVAVSVALGLGLAAGSSLLQPDIIGAIFLVPAPLWGQFLAWIPLLCLTAWAAQRWLGAVLASWADAVGAREGRAAKRVLWAVLGVASVPVYLGLAFLTLGLQLAMFKPIFGPGNALGGVAVLATLPAIFLLLPPLALPVLVITAVLPLAGAGAASLRQPLRKVLWYGIGAAAPTFFLLLSGARLVITVGVVALVQTVCAVHVALTEDRQQHPLAAATVAALGTGLIGNLSGLAAGTWHRVAVGATFGVIAGSASAAVALGLRRRRARRADVAQQRARKPSSAAVTGPWVGPPKVTWGRRKGVWFGVGAAAAAVLLVPFGILLAMLVVALAQVVCAVRVALTADWRPRPVAAAAYAALIAGFLGYLGLLAFAAVVLPSSATARAASEWITIAVSLAFVVGVAVGFGVAVGSASASAALGVRHRRAQQSSGLDMPPDTATAGATDQ</sequence>
<evidence type="ECO:0000256" key="6">
    <source>
        <dbReference type="ARBA" id="ARBA00022801"/>
    </source>
</evidence>
<evidence type="ECO:0000256" key="8">
    <source>
        <dbReference type="ARBA" id="ARBA00022989"/>
    </source>
</evidence>
<dbReference type="InterPro" id="IPR001915">
    <property type="entry name" value="Peptidase_M48"/>
</dbReference>
<evidence type="ECO:0000259" key="13">
    <source>
        <dbReference type="Pfam" id="PF01435"/>
    </source>
</evidence>
<reference evidence="14" key="1">
    <citation type="journal article" date="2014" name="Int. J. Syst. Evol. Microbiol.">
        <title>Complete genome sequence of Corynebacterium casei LMG S-19264T (=DSM 44701T), isolated from a smear-ripened cheese.</title>
        <authorList>
            <consortium name="US DOE Joint Genome Institute (JGI-PGF)"/>
            <person name="Walter F."/>
            <person name="Albersmeier A."/>
            <person name="Kalinowski J."/>
            <person name="Ruckert C."/>
        </authorList>
    </citation>
    <scope>NUCLEOTIDE SEQUENCE</scope>
    <source>
        <strain evidence="14">JCM 4714</strain>
    </source>
</reference>
<proteinExistence type="predicted"/>
<dbReference type="PANTHER" id="PTHR43221">
    <property type="entry name" value="PROTEASE HTPX"/>
    <property type="match status" value="1"/>
</dbReference>
<evidence type="ECO:0000256" key="4">
    <source>
        <dbReference type="ARBA" id="ARBA00022692"/>
    </source>
</evidence>
<comment type="caution">
    <text evidence="14">The sequence shown here is derived from an EMBL/GenBank/DDBJ whole genome shotgun (WGS) entry which is preliminary data.</text>
</comment>
<keyword evidence="5" id="KW-0479">Metal-binding</keyword>
<evidence type="ECO:0000313" key="14">
    <source>
        <dbReference type="EMBL" id="GHE11047.1"/>
    </source>
</evidence>
<keyword evidence="8 12" id="KW-1133">Transmembrane helix</keyword>
<feature type="transmembrane region" description="Helical" evidence="12">
    <location>
        <begin position="627"/>
        <end position="648"/>
    </location>
</feature>
<dbReference type="PANTHER" id="PTHR43221:SF2">
    <property type="entry name" value="PROTEASE HTPX HOMOLOG"/>
    <property type="match status" value="1"/>
</dbReference>
<dbReference type="GO" id="GO:0046872">
    <property type="term" value="F:metal ion binding"/>
    <property type="evidence" value="ECO:0007669"/>
    <property type="project" value="UniProtKB-KW"/>
</dbReference>
<evidence type="ECO:0000313" key="15">
    <source>
        <dbReference type="Proteomes" id="UP000655443"/>
    </source>
</evidence>
<feature type="transmembrane region" description="Helical" evidence="12">
    <location>
        <begin position="383"/>
        <end position="403"/>
    </location>
</feature>
<keyword evidence="6" id="KW-0378">Hydrolase</keyword>
<gene>
    <name evidence="14" type="ORF">GCM10010339_69290</name>
</gene>
<accession>A0A919D5X5</accession>
<keyword evidence="3" id="KW-0645">Protease</keyword>
<feature type="transmembrane region" description="Helical" evidence="12">
    <location>
        <begin position="765"/>
        <end position="789"/>
    </location>
</feature>
<feature type="transmembrane region" description="Helical" evidence="12">
    <location>
        <begin position="415"/>
        <end position="432"/>
    </location>
</feature>
<feature type="domain" description="Peptidase M48" evidence="13">
    <location>
        <begin position="201"/>
        <end position="339"/>
    </location>
</feature>
<dbReference type="Proteomes" id="UP000655443">
    <property type="component" value="Unassembled WGS sequence"/>
</dbReference>
<reference evidence="14" key="2">
    <citation type="submission" date="2020-09" db="EMBL/GenBank/DDBJ databases">
        <authorList>
            <person name="Sun Q."/>
            <person name="Ohkuma M."/>
        </authorList>
    </citation>
    <scope>NUCLEOTIDE SEQUENCE</scope>
    <source>
        <strain evidence="14">JCM 4714</strain>
    </source>
</reference>
<dbReference type="EMBL" id="BMVG01000026">
    <property type="protein sequence ID" value="GHE11047.1"/>
    <property type="molecule type" value="Genomic_DNA"/>
</dbReference>
<dbReference type="InterPro" id="IPR050083">
    <property type="entry name" value="HtpX_protease"/>
</dbReference>
<dbReference type="Pfam" id="PF01435">
    <property type="entry name" value="Peptidase_M48"/>
    <property type="match status" value="1"/>
</dbReference>
<evidence type="ECO:0000256" key="7">
    <source>
        <dbReference type="ARBA" id="ARBA00022833"/>
    </source>
</evidence>